<evidence type="ECO:0000313" key="3">
    <source>
        <dbReference type="Proteomes" id="UP000252530"/>
    </source>
</evidence>
<reference evidence="2 3" key="1">
    <citation type="submission" date="2017-10" db="EMBL/GenBank/DDBJ databases">
        <title>Bifidobacterium xylocopum sp. nov. and Bifidobacterium aemilianum sp. nov., from the carpenter bee (Xylocopa violacea) digestive tract.</title>
        <authorList>
            <person name="Alberoni D."/>
            <person name="Baffoni L."/>
            <person name="Di Gioia D."/>
            <person name="Gaggia F."/>
            <person name="Biavati B."/>
        </authorList>
    </citation>
    <scope>NUCLEOTIDE SEQUENCE [LARGE SCALE GENOMIC DNA]</scope>
    <source>
        <strain evidence="2 3">XV10</strain>
    </source>
</reference>
<dbReference type="OrthoDB" id="3223041at2"/>
<dbReference type="RefSeq" id="WP_113860538.1">
    <property type="nucleotide sequence ID" value="NZ_PDCG01000006.1"/>
</dbReference>
<dbReference type="EMBL" id="PDCG01000006">
    <property type="protein sequence ID" value="RBP97474.1"/>
    <property type="molecule type" value="Genomic_DNA"/>
</dbReference>
<sequence>MTKAANSLSSVASSKDLSSLNKASPKLSSAQQEVNEAKEITDGGLWKFSTHLPAIGNDIKTLCSMVDTVDYLITDPIPALFDSVNTIKTAQISQGNGQLNLTPILNAQKSLQGINDKVKTTVAEYQEFPQPRFSVVNKAYQQGKEQLTRASKTIDTVSNAMTLLPDFLGSNQPHTYAIMAMTPSESRSAGGLIGSVGIMNTNQGKISIGDFRSNTEYIPFGAASTTADEQRIFNASGPLKMSFDIRDLSAMPDTKRTAESMQSIWEKTPWGASKALDGVILTDPVFLQELINAYGNVTLPDGRILTGKNTAEFLLNTIYVDYSPTVQDEYFAMVAQESLSRVFSNMDINKLNTMLKLSKEMSEQRHLSAYMFDDKLQTAFTNTGLTASAPDDETKPEVGIYLNEQNSSKMDWYVHRTAKISPTNCVQHGAHTYHIEYTLSNTLTSQQTWELPSYILGSVNSNLHRSYATEKILFFPPAGGSISNINTSGSVQKVDQETLNGKPIHVAIASVAPGKSVGFSFDVTTSDKSIESLSIDQTPMGWTGTKPTADMSSCPADDK</sequence>
<dbReference type="Pfam" id="PF13196">
    <property type="entry name" value="DUF4012"/>
    <property type="match status" value="1"/>
</dbReference>
<comment type="caution">
    <text evidence="2">The sequence shown here is derived from an EMBL/GenBank/DDBJ whole genome shotgun (WGS) entry which is preliminary data.</text>
</comment>
<gene>
    <name evidence="2" type="ORF">CRD60_06835</name>
</gene>
<evidence type="ECO:0000256" key="1">
    <source>
        <dbReference type="SAM" id="MobiDB-lite"/>
    </source>
</evidence>
<dbReference type="InterPro" id="IPR025101">
    <property type="entry name" value="DUF4012"/>
</dbReference>
<organism evidence="2 3">
    <name type="scientific">Bifidobacterium aemilianum</name>
    <dbReference type="NCBI Taxonomy" id="2493120"/>
    <lineage>
        <taxon>Bacteria</taxon>
        <taxon>Bacillati</taxon>
        <taxon>Actinomycetota</taxon>
        <taxon>Actinomycetes</taxon>
        <taxon>Bifidobacteriales</taxon>
        <taxon>Bifidobacteriaceae</taxon>
        <taxon>Bifidobacterium</taxon>
    </lineage>
</organism>
<accession>A0A366K738</accession>
<dbReference type="AlphaFoldDB" id="A0A366K738"/>
<feature type="region of interest" description="Disordered" evidence="1">
    <location>
        <begin position="537"/>
        <end position="559"/>
    </location>
</feature>
<proteinExistence type="predicted"/>
<protein>
    <submittedName>
        <fullName evidence="2">Chemotaxis protein</fullName>
    </submittedName>
</protein>
<dbReference type="Proteomes" id="UP000252530">
    <property type="component" value="Unassembled WGS sequence"/>
</dbReference>
<name>A0A366K738_9BIFI</name>
<keyword evidence="3" id="KW-1185">Reference proteome</keyword>
<evidence type="ECO:0000313" key="2">
    <source>
        <dbReference type="EMBL" id="RBP97474.1"/>
    </source>
</evidence>